<evidence type="ECO:0000259" key="1">
    <source>
        <dbReference type="Pfam" id="PF11823"/>
    </source>
</evidence>
<dbReference type="InterPro" id="IPR021778">
    <property type="entry name" value="Se/S_carrier-like"/>
</dbReference>
<gene>
    <name evidence="2" type="ORF">Y919_11605</name>
</gene>
<dbReference type="STRING" id="1156417.Y919_11605"/>
<dbReference type="Proteomes" id="UP000029622">
    <property type="component" value="Unassembled WGS sequence"/>
</dbReference>
<comment type="caution">
    <text evidence="2">The sequence shown here is derived from an EMBL/GenBank/DDBJ whole genome shotgun (WGS) entry which is preliminary data.</text>
</comment>
<name>A0A096CSK3_9FIRM</name>
<accession>A0A096CSK3</accession>
<dbReference type="Pfam" id="PF11823">
    <property type="entry name" value="Se_S_carrier"/>
    <property type="match status" value="1"/>
</dbReference>
<dbReference type="EMBL" id="AZTB01000093">
    <property type="protein sequence ID" value="KGG79504.1"/>
    <property type="molecule type" value="Genomic_DNA"/>
</dbReference>
<evidence type="ECO:0000313" key="3">
    <source>
        <dbReference type="Proteomes" id="UP000029622"/>
    </source>
</evidence>
<feature type="domain" description="Putative Se/S carrier protein-like" evidence="1">
    <location>
        <begin position="6"/>
        <end position="74"/>
    </location>
</feature>
<proteinExistence type="predicted"/>
<evidence type="ECO:0000313" key="2">
    <source>
        <dbReference type="EMBL" id="KGG79504.1"/>
    </source>
</evidence>
<sequence>MGGQLNCYILFPSHTDGLALEKILKFKKIKYTIVPTPRELSKSCGISIMINPDDKENVREILNVNPEIKINGIYTIERKRRGWF</sequence>
<organism evidence="2 3">
    <name type="scientific">Caloranaerobacter azorensis H53214</name>
    <dbReference type="NCBI Taxonomy" id="1156417"/>
    <lineage>
        <taxon>Bacteria</taxon>
        <taxon>Bacillati</taxon>
        <taxon>Bacillota</taxon>
        <taxon>Tissierellia</taxon>
        <taxon>Tissierellales</taxon>
        <taxon>Thermohalobacteraceae</taxon>
        <taxon>Caloranaerobacter</taxon>
    </lineage>
</organism>
<dbReference type="RefSeq" id="WP_035164998.1">
    <property type="nucleotide sequence ID" value="NZ_CASTAQ010000071.1"/>
</dbReference>
<dbReference type="AlphaFoldDB" id="A0A096CSK3"/>
<reference evidence="2 3" key="1">
    <citation type="submission" date="2013-12" db="EMBL/GenBank/DDBJ databases">
        <title>Draft genome sequence of Caloranaerobacter sp. H53214.</title>
        <authorList>
            <person name="Jiang L.J."/>
            <person name="Shao Z.Z."/>
            <person name="Long M.N."/>
        </authorList>
    </citation>
    <scope>NUCLEOTIDE SEQUENCE [LARGE SCALE GENOMIC DNA]</scope>
    <source>
        <strain evidence="2 3">H53214</strain>
    </source>
</reference>
<protein>
    <recommendedName>
        <fullName evidence="1">Putative Se/S carrier protein-like domain-containing protein</fullName>
    </recommendedName>
</protein>